<keyword evidence="7" id="KW-1185">Reference proteome</keyword>
<dbReference type="InterPro" id="IPR001709">
    <property type="entry name" value="Flavoprot_Pyr_Nucl_cyt_Rdtase"/>
</dbReference>
<keyword evidence="2" id="KW-0408">Iron</keyword>
<keyword evidence="3" id="KW-0411">Iron-sulfur</keyword>
<evidence type="ECO:0000313" key="7">
    <source>
        <dbReference type="Proteomes" id="UP001432062"/>
    </source>
</evidence>
<reference evidence="6" key="1">
    <citation type="submission" date="2022-10" db="EMBL/GenBank/DDBJ databases">
        <title>The complete genomes of actinobacterial strains from the NBC collection.</title>
        <authorList>
            <person name="Joergensen T.S."/>
            <person name="Alvarez Arevalo M."/>
            <person name="Sterndorff E.B."/>
            <person name="Faurdal D."/>
            <person name="Vuksanovic O."/>
            <person name="Mourched A.-S."/>
            <person name="Charusanti P."/>
            <person name="Shaw S."/>
            <person name="Blin K."/>
            <person name="Weber T."/>
        </authorList>
    </citation>
    <scope>NUCLEOTIDE SEQUENCE</scope>
    <source>
        <strain evidence="6">NBC_01482</strain>
    </source>
</reference>
<dbReference type="Pfam" id="PF00174">
    <property type="entry name" value="Oxidored_molyb"/>
    <property type="match status" value="1"/>
</dbReference>
<evidence type="ECO:0000256" key="2">
    <source>
        <dbReference type="ARBA" id="ARBA00022714"/>
    </source>
</evidence>
<dbReference type="Pfam" id="PF00970">
    <property type="entry name" value="FAD_binding_6"/>
    <property type="match status" value="1"/>
</dbReference>
<keyword evidence="2" id="KW-0479">Metal-binding</keyword>
<dbReference type="Gene3D" id="2.40.30.10">
    <property type="entry name" value="Translation factors"/>
    <property type="match status" value="1"/>
</dbReference>
<protein>
    <submittedName>
        <fullName evidence="6">Molybdopterin-dependent oxidoreductase</fullName>
    </submittedName>
</protein>
<evidence type="ECO:0000256" key="3">
    <source>
        <dbReference type="ARBA" id="ARBA00023014"/>
    </source>
</evidence>
<comment type="cofactor">
    <cofactor evidence="1">
        <name>FAD</name>
        <dbReference type="ChEBI" id="CHEBI:57692"/>
    </cofactor>
</comment>
<name>A0ABZ1YNE6_9NOCA</name>
<evidence type="ECO:0000256" key="1">
    <source>
        <dbReference type="ARBA" id="ARBA00001974"/>
    </source>
</evidence>
<keyword evidence="2" id="KW-0001">2Fe-2S</keyword>
<dbReference type="InterPro" id="IPR050415">
    <property type="entry name" value="MRET"/>
</dbReference>
<sequence>MTTGSAADSLSPYRGLPPDLTDRIPPGQTLAIDWPVLTYALTPQTPDSAWHVVVDGMVTEARSWSLAELRTLPAESVTMDIHCVTGWSKLDMRFYGVPVRRLLDQVGIPPEAKYALIEAYDDCSTNLPLSHVMEDAWLVWAANGEPLDAVHGGPLRLVTRGKYFWKSLKWVNRISLLAEDSPGYWERLGYHNDADPWREQRSAYDEEWQRAVVIESHDETPTLRTLTLGIAGWESHNPGQHIKIVAGHGDSRFFRLYSIGSAPGTGRLQITVDRRDDGLVSPWLHRLRPGDTIDVSGPNGTRYVFQPGNHSLFIGGGSGVVPLMSMMRSCVRDHAGTPSHLVVSVKTPDDLPFAEELTGSARVCHTRQRGPGDTRAPGRLRSEDLADLIDTSGIAYICGSSGFVEHVGTLLLELGYPPAQIMAQRYGPG</sequence>
<feature type="domain" description="FAD-binding FR-type" evidence="5">
    <location>
        <begin position="206"/>
        <end position="305"/>
    </location>
</feature>
<dbReference type="PANTHER" id="PTHR47354:SF5">
    <property type="entry name" value="PROTEIN RFBI"/>
    <property type="match status" value="1"/>
</dbReference>
<dbReference type="PRINTS" id="PR00371">
    <property type="entry name" value="FPNCR"/>
</dbReference>
<gene>
    <name evidence="6" type="ORF">OG563_37230</name>
</gene>
<dbReference type="EMBL" id="CP109441">
    <property type="protein sequence ID" value="WUV44742.1"/>
    <property type="molecule type" value="Genomic_DNA"/>
</dbReference>
<dbReference type="Proteomes" id="UP001432062">
    <property type="component" value="Chromosome"/>
</dbReference>
<dbReference type="Gene3D" id="3.40.50.80">
    <property type="entry name" value="Nucleotide-binding domain of ferredoxin-NADP reductase (FNR) module"/>
    <property type="match status" value="1"/>
</dbReference>
<organism evidence="6 7">
    <name type="scientific">Nocardia vinacea</name>
    <dbReference type="NCBI Taxonomy" id="96468"/>
    <lineage>
        <taxon>Bacteria</taxon>
        <taxon>Bacillati</taxon>
        <taxon>Actinomycetota</taxon>
        <taxon>Actinomycetes</taxon>
        <taxon>Mycobacteriales</taxon>
        <taxon>Nocardiaceae</taxon>
        <taxon>Nocardia</taxon>
    </lineage>
</organism>
<dbReference type="PROSITE" id="PS51384">
    <property type="entry name" value="FAD_FR"/>
    <property type="match status" value="1"/>
</dbReference>
<dbReference type="SUPFAM" id="SSF63380">
    <property type="entry name" value="Riboflavin synthase domain-like"/>
    <property type="match status" value="1"/>
</dbReference>
<proteinExistence type="predicted"/>
<dbReference type="Pfam" id="PF00175">
    <property type="entry name" value="NAD_binding_1"/>
    <property type="match status" value="1"/>
</dbReference>
<dbReference type="InterPro" id="IPR039261">
    <property type="entry name" value="FNR_nucleotide-bd"/>
</dbReference>
<dbReference type="InterPro" id="IPR008333">
    <property type="entry name" value="Cbr1-like_FAD-bd_dom"/>
</dbReference>
<dbReference type="InterPro" id="IPR036374">
    <property type="entry name" value="OxRdtase_Mopterin-bd_sf"/>
</dbReference>
<dbReference type="PANTHER" id="PTHR47354">
    <property type="entry name" value="NADH OXIDOREDUCTASE HCR"/>
    <property type="match status" value="1"/>
</dbReference>
<dbReference type="RefSeq" id="WP_329407813.1">
    <property type="nucleotide sequence ID" value="NZ_CP109441.1"/>
</dbReference>
<dbReference type="InterPro" id="IPR017927">
    <property type="entry name" value="FAD-bd_FR_type"/>
</dbReference>
<dbReference type="Gene3D" id="3.90.420.10">
    <property type="entry name" value="Oxidoreductase, molybdopterin-binding domain"/>
    <property type="match status" value="1"/>
</dbReference>
<dbReference type="InterPro" id="IPR017938">
    <property type="entry name" value="Riboflavin_synthase-like_b-brl"/>
</dbReference>
<dbReference type="SUPFAM" id="SSF56524">
    <property type="entry name" value="Oxidoreductase molybdopterin-binding domain"/>
    <property type="match status" value="1"/>
</dbReference>
<accession>A0ABZ1YNE6</accession>
<feature type="region of interest" description="Disordered" evidence="4">
    <location>
        <begin position="1"/>
        <end position="22"/>
    </location>
</feature>
<dbReference type="PRINTS" id="PR00410">
    <property type="entry name" value="PHEHYDRXLASE"/>
</dbReference>
<dbReference type="InterPro" id="IPR001433">
    <property type="entry name" value="OxRdtase_FAD/NAD-bd"/>
</dbReference>
<evidence type="ECO:0000256" key="4">
    <source>
        <dbReference type="SAM" id="MobiDB-lite"/>
    </source>
</evidence>
<dbReference type="InterPro" id="IPR000572">
    <property type="entry name" value="OxRdtase_Mopterin-bd_dom"/>
</dbReference>
<evidence type="ECO:0000313" key="6">
    <source>
        <dbReference type="EMBL" id="WUV44742.1"/>
    </source>
</evidence>
<dbReference type="SUPFAM" id="SSF52343">
    <property type="entry name" value="Ferredoxin reductase-like, C-terminal NADP-linked domain"/>
    <property type="match status" value="1"/>
</dbReference>
<evidence type="ECO:0000259" key="5">
    <source>
        <dbReference type="PROSITE" id="PS51384"/>
    </source>
</evidence>